<sequence length="280" mass="31962">SNQVVGSSNLSGRAIKSRNYGVRVRVTDLVNLDAYPIQDIESPVAQALVTRCRQDLDKSALCTLEQFVSPEALMAMKSEIDGMLNTAYRAEHKRTPYSWRYNLDFPDDHPRRALHLNRYGYLLNHQFKEATLISQLYEWAPLTEFVRHVLGFETLYQTADPYLSIVINIMQTGDELAWHFDTNDGVVSLMLQTADKGGHFEYAPYIRDEVDENYTGIQELFDGSSSLADQPAIEAGTFVLFKGRRSCHRVTPIYQTTQPRLNILYSYDERPGMVFSEASQ</sequence>
<feature type="non-terminal residue" evidence="2">
    <location>
        <position position="280"/>
    </location>
</feature>
<feature type="non-terminal residue" evidence="2">
    <location>
        <position position="1"/>
    </location>
</feature>
<dbReference type="PROSITE" id="PS51471">
    <property type="entry name" value="FE2OG_OXY"/>
    <property type="match status" value="1"/>
</dbReference>
<feature type="domain" description="Fe2OG dioxygenase" evidence="1">
    <location>
        <begin position="158"/>
        <end position="271"/>
    </location>
</feature>
<gene>
    <name evidence="2" type="ORF">METZ01_LOCUS405608</name>
</gene>
<dbReference type="Gene3D" id="2.60.120.620">
    <property type="entry name" value="q2cbj1_9rhob like domain"/>
    <property type="match status" value="1"/>
</dbReference>
<reference evidence="2" key="1">
    <citation type="submission" date="2018-05" db="EMBL/GenBank/DDBJ databases">
        <authorList>
            <person name="Lanie J.A."/>
            <person name="Ng W.-L."/>
            <person name="Kazmierczak K.M."/>
            <person name="Andrzejewski T.M."/>
            <person name="Davidsen T.M."/>
            <person name="Wayne K.J."/>
            <person name="Tettelin H."/>
            <person name="Glass J.I."/>
            <person name="Rusch D."/>
            <person name="Podicherti R."/>
            <person name="Tsui H.-C.T."/>
            <person name="Winkler M.E."/>
        </authorList>
    </citation>
    <scope>NUCLEOTIDE SEQUENCE</scope>
</reference>
<protein>
    <recommendedName>
        <fullName evidence="1">Fe2OG dioxygenase domain-containing protein</fullName>
    </recommendedName>
</protein>
<name>A0A382W237_9ZZZZ</name>
<dbReference type="InterPro" id="IPR005123">
    <property type="entry name" value="Oxoglu/Fe-dep_dioxygenase_dom"/>
</dbReference>
<dbReference type="EMBL" id="UINC01156375">
    <property type="protein sequence ID" value="SVD52754.1"/>
    <property type="molecule type" value="Genomic_DNA"/>
</dbReference>
<dbReference type="SUPFAM" id="SSF51197">
    <property type="entry name" value="Clavaminate synthase-like"/>
    <property type="match status" value="1"/>
</dbReference>
<evidence type="ECO:0000313" key="2">
    <source>
        <dbReference type="EMBL" id="SVD52754.1"/>
    </source>
</evidence>
<proteinExistence type="predicted"/>
<accession>A0A382W237</accession>
<dbReference type="Pfam" id="PF23169">
    <property type="entry name" value="HalD"/>
    <property type="match status" value="1"/>
</dbReference>
<organism evidence="2">
    <name type="scientific">marine metagenome</name>
    <dbReference type="NCBI Taxonomy" id="408172"/>
    <lineage>
        <taxon>unclassified sequences</taxon>
        <taxon>metagenomes</taxon>
        <taxon>ecological metagenomes</taxon>
    </lineage>
</organism>
<dbReference type="InterPro" id="IPR056470">
    <property type="entry name" value="BesD/HalB-like"/>
</dbReference>
<evidence type="ECO:0000259" key="1">
    <source>
        <dbReference type="PROSITE" id="PS51471"/>
    </source>
</evidence>
<dbReference type="AlphaFoldDB" id="A0A382W237"/>